<evidence type="ECO:0000313" key="5">
    <source>
        <dbReference type="Proteomes" id="UP001153069"/>
    </source>
</evidence>
<dbReference type="Proteomes" id="UP001153069">
    <property type="component" value="Unassembled WGS sequence"/>
</dbReference>
<keyword evidence="2" id="KW-0472">Membrane</keyword>
<keyword evidence="5" id="KW-1185">Reference proteome</keyword>
<comment type="caution">
    <text evidence="4">The sequence shown here is derived from an EMBL/GenBank/DDBJ whole genome shotgun (WGS) entry which is preliminary data.</text>
</comment>
<dbReference type="SUPFAM" id="SSF51197">
    <property type="entry name" value="Clavaminate synthase-like"/>
    <property type="match status" value="1"/>
</dbReference>
<feature type="region of interest" description="Disordered" evidence="1">
    <location>
        <begin position="56"/>
        <end position="92"/>
    </location>
</feature>
<evidence type="ECO:0000313" key="4">
    <source>
        <dbReference type="EMBL" id="CAB9524501.1"/>
    </source>
</evidence>
<proteinExistence type="predicted"/>
<evidence type="ECO:0000256" key="1">
    <source>
        <dbReference type="SAM" id="MobiDB-lite"/>
    </source>
</evidence>
<keyword evidence="2" id="KW-0812">Transmembrane</keyword>
<gene>
    <name evidence="4" type="ORF">SEMRO_1545_G281310.1</name>
</gene>
<dbReference type="InterPro" id="IPR041667">
    <property type="entry name" value="Cupin_8"/>
</dbReference>
<dbReference type="PROSITE" id="PS51184">
    <property type="entry name" value="JMJC"/>
    <property type="match status" value="1"/>
</dbReference>
<dbReference type="InterPro" id="IPR014710">
    <property type="entry name" value="RmlC-like_jellyroll"/>
</dbReference>
<feature type="transmembrane region" description="Helical" evidence="2">
    <location>
        <begin position="12"/>
        <end position="36"/>
    </location>
</feature>
<accession>A0A9N8HSN6</accession>
<name>A0A9N8HSN6_9STRA</name>
<dbReference type="EMBL" id="CAICTM010001543">
    <property type="protein sequence ID" value="CAB9524501.1"/>
    <property type="molecule type" value="Genomic_DNA"/>
</dbReference>
<evidence type="ECO:0000256" key="2">
    <source>
        <dbReference type="SAM" id="Phobius"/>
    </source>
</evidence>
<sequence>MTVLSSKTIEGSLVFKSLLFLSSMLFMVSLVLYSGLQRIDDDDIVSSETRIKSPYWSEKEIQKPTTKGKTTPWSDHSGKQKRIRNRQQTRDKRMEAIQQFGAHREEEKRTRIKEGIVSVREQFEQKHPWSDKARVRQAVFDQRIPNLLTTYDVYDCPDLPPPSYPFTWNLMEILENWNAGNTTLPSRIFQALCVFDWETEEHKARNYQQQDLPFVVQNFPEAMRATERWSTPGYMEELLTRNSASQQQATTRTRTSDELTPLYTRWLKAATELGQRQPHNGEDEKPWYFRLSAMLEETAYLYEELPFFDPSLGETFTMLSPKEHRGINCRFGMKGIAAESHFDGHNNFIVVMGGMRRYILAHPDQCNNMELHPKGKPNSRHSKVDWTRIHLEAKASSEKRPITRVQANEIILKAGDMLYLPTYWFHYIVSLDTSYQCNSRSGISTENKHHIVDCGF</sequence>
<organism evidence="4 5">
    <name type="scientific">Seminavis robusta</name>
    <dbReference type="NCBI Taxonomy" id="568900"/>
    <lineage>
        <taxon>Eukaryota</taxon>
        <taxon>Sar</taxon>
        <taxon>Stramenopiles</taxon>
        <taxon>Ochrophyta</taxon>
        <taxon>Bacillariophyta</taxon>
        <taxon>Bacillariophyceae</taxon>
        <taxon>Bacillariophycidae</taxon>
        <taxon>Naviculales</taxon>
        <taxon>Naviculaceae</taxon>
        <taxon>Seminavis</taxon>
    </lineage>
</organism>
<dbReference type="PANTHER" id="PTHR12461:SF98">
    <property type="entry name" value="CUPIN-LIKE DOMAIN-CONTAINING PROTEIN"/>
    <property type="match status" value="1"/>
</dbReference>
<dbReference type="Pfam" id="PF13621">
    <property type="entry name" value="Cupin_8"/>
    <property type="match status" value="1"/>
</dbReference>
<keyword evidence="2" id="KW-1133">Transmembrane helix</keyword>
<feature type="compositionally biased region" description="Polar residues" evidence="1">
    <location>
        <begin position="63"/>
        <end position="74"/>
    </location>
</feature>
<dbReference type="InterPro" id="IPR003347">
    <property type="entry name" value="JmjC_dom"/>
</dbReference>
<protein>
    <submittedName>
        <fullName evidence="4">Hypoxia-inducible factor 1-alpha inhibitor</fullName>
    </submittedName>
</protein>
<feature type="domain" description="JmjC" evidence="3">
    <location>
        <begin position="287"/>
        <end position="456"/>
    </location>
</feature>
<dbReference type="PANTHER" id="PTHR12461">
    <property type="entry name" value="HYPOXIA-INDUCIBLE FACTOR 1 ALPHA INHIBITOR-RELATED"/>
    <property type="match status" value="1"/>
</dbReference>
<dbReference type="Gene3D" id="2.60.120.10">
    <property type="entry name" value="Jelly Rolls"/>
    <property type="match status" value="1"/>
</dbReference>
<dbReference type="OrthoDB" id="415358at2759"/>
<evidence type="ECO:0000259" key="3">
    <source>
        <dbReference type="PROSITE" id="PS51184"/>
    </source>
</evidence>
<reference evidence="4" key="1">
    <citation type="submission" date="2020-06" db="EMBL/GenBank/DDBJ databases">
        <authorList>
            <consortium name="Plant Systems Biology data submission"/>
        </authorList>
    </citation>
    <scope>NUCLEOTIDE SEQUENCE</scope>
    <source>
        <strain evidence="4">D6</strain>
    </source>
</reference>
<dbReference type="AlphaFoldDB" id="A0A9N8HSN6"/>